<evidence type="ECO:0000256" key="1">
    <source>
        <dbReference type="SAM" id="MobiDB-lite"/>
    </source>
</evidence>
<evidence type="ECO:0000313" key="4">
    <source>
        <dbReference type="Proteomes" id="UP000636394"/>
    </source>
</evidence>
<dbReference type="Proteomes" id="UP000636394">
    <property type="component" value="Unassembled WGS sequence"/>
</dbReference>
<reference evidence="3" key="2">
    <citation type="submission" date="2021-04" db="EMBL/GenBank/DDBJ databases">
        <title>Novel species in family Eggerthellaceae.</title>
        <authorList>
            <person name="Zhang G."/>
        </authorList>
    </citation>
    <scope>NUCLEOTIDE SEQUENCE</scope>
    <source>
        <strain evidence="3">Zg-886</strain>
    </source>
</reference>
<keyword evidence="4" id="KW-1185">Reference proteome</keyword>
<gene>
    <name evidence="2" type="ORF">GMI68_08595</name>
    <name evidence="3" type="ORF">J7S26_02340</name>
</gene>
<evidence type="ECO:0000313" key="3">
    <source>
        <dbReference type="EMBL" id="QTU84781.1"/>
    </source>
</evidence>
<evidence type="ECO:0000313" key="2">
    <source>
        <dbReference type="EMBL" id="NHM14812.1"/>
    </source>
</evidence>
<protein>
    <submittedName>
        <fullName evidence="3">Uncharacterized protein</fullName>
    </submittedName>
</protein>
<dbReference type="KEGG" id="ebz:J7S26_02340"/>
<dbReference type="RefSeq" id="WP_165058192.1">
    <property type="nucleotide sequence ID" value="NZ_CP072829.1"/>
</dbReference>
<feature type="region of interest" description="Disordered" evidence="1">
    <location>
        <begin position="36"/>
        <end position="62"/>
    </location>
</feature>
<feature type="compositionally biased region" description="Basic residues" evidence="1">
    <location>
        <begin position="45"/>
        <end position="62"/>
    </location>
</feature>
<accession>A0A9E6MS99</accession>
<evidence type="ECO:0000313" key="5">
    <source>
        <dbReference type="Proteomes" id="UP000671910"/>
    </source>
</evidence>
<organism evidence="3 5">
    <name type="scientific">Xiamenia xianingshaonis</name>
    <dbReference type="NCBI Taxonomy" id="2682776"/>
    <lineage>
        <taxon>Bacteria</taxon>
        <taxon>Bacillati</taxon>
        <taxon>Actinomycetota</taxon>
        <taxon>Coriobacteriia</taxon>
        <taxon>Eggerthellales</taxon>
        <taxon>Eggerthellaceae</taxon>
        <taxon>Xiamenia</taxon>
    </lineage>
</organism>
<dbReference type="Proteomes" id="UP000671910">
    <property type="component" value="Chromosome"/>
</dbReference>
<dbReference type="EMBL" id="CP072829">
    <property type="protein sequence ID" value="QTU84781.1"/>
    <property type="molecule type" value="Genomic_DNA"/>
</dbReference>
<dbReference type="AlphaFoldDB" id="A0A9E6MS99"/>
<sequence length="62" mass="6852">MNAYLIAAKANAYEISTHVGHALDARQSAYEMEALGRGAGSDRKTHARMTSRARIFGGRRMR</sequence>
<proteinExistence type="predicted"/>
<dbReference type="EMBL" id="WPCR01000012">
    <property type="protein sequence ID" value="NHM14812.1"/>
    <property type="molecule type" value="Genomic_DNA"/>
</dbReference>
<name>A0A9E6MS99_9ACTN</name>
<reference evidence="2 4" key="1">
    <citation type="submission" date="2019-11" db="EMBL/GenBank/DDBJ databases">
        <title>Eggerthellaceae novel genus isolated from the rectal contents of marmort.</title>
        <authorList>
            <person name="Zhang G."/>
        </authorList>
    </citation>
    <scope>NUCLEOTIDE SEQUENCE [LARGE SCALE GENOMIC DNA]</scope>
    <source>
        <strain evidence="4">zg-886</strain>
        <strain evidence="2">Zg-886</strain>
    </source>
</reference>